<dbReference type="PANTHER" id="PTHR42924:SF3">
    <property type="entry name" value="POLYMERASE_HISTIDINOL PHOSPHATASE N-TERMINAL DOMAIN-CONTAINING PROTEIN"/>
    <property type="match status" value="1"/>
</dbReference>
<accession>A0A7C2TGM1</accession>
<dbReference type="InterPro" id="IPR052018">
    <property type="entry name" value="PHP_domain"/>
</dbReference>
<dbReference type="InterPro" id="IPR004013">
    <property type="entry name" value="PHP_dom"/>
</dbReference>
<dbReference type="EMBL" id="DSDS01000127">
    <property type="protein sequence ID" value="HET98120.1"/>
    <property type="molecule type" value="Genomic_DNA"/>
</dbReference>
<dbReference type="InterPro" id="IPR003141">
    <property type="entry name" value="Pol/His_phosphatase_N"/>
</dbReference>
<organism evidence="2">
    <name type="scientific">Desulfurivibrio alkaliphilus</name>
    <dbReference type="NCBI Taxonomy" id="427923"/>
    <lineage>
        <taxon>Bacteria</taxon>
        <taxon>Pseudomonadati</taxon>
        <taxon>Thermodesulfobacteriota</taxon>
        <taxon>Desulfobulbia</taxon>
        <taxon>Desulfobulbales</taxon>
        <taxon>Desulfobulbaceae</taxon>
        <taxon>Desulfurivibrio</taxon>
    </lineage>
</organism>
<dbReference type="Pfam" id="PF02811">
    <property type="entry name" value="PHP"/>
    <property type="match status" value="1"/>
</dbReference>
<evidence type="ECO:0000313" key="2">
    <source>
        <dbReference type="EMBL" id="HET98120.1"/>
    </source>
</evidence>
<dbReference type="PANTHER" id="PTHR42924">
    <property type="entry name" value="EXONUCLEASE"/>
    <property type="match status" value="1"/>
</dbReference>
<dbReference type="SMART" id="SM00481">
    <property type="entry name" value="POLIIIAc"/>
    <property type="match status" value="1"/>
</dbReference>
<name>A0A7C2TGM1_9BACT</name>
<dbReference type="Gene3D" id="1.10.150.650">
    <property type="match status" value="1"/>
</dbReference>
<feature type="domain" description="Polymerase/histidinol phosphatase N-terminal" evidence="1">
    <location>
        <begin position="4"/>
        <end position="69"/>
    </location>
</feature>
<dbReference type="InterPro" id="IPR016195">
    <property type="entry name" value="Pol/histidinol_Pase-like"/>
</dbReference>
<dbReference type="GO" id="GO:0035312">
    <property type="term" value="F:5'-3' DNA exonuclease activity"/>
    <property type="evidence" value="ECO:0007669"/>
    <property type="project" value="TreeGrafter"/>
</dbReference>
<reference evidence="2" key="1">
    <citation type="journal article" date="2020" name="mSystems">
        <title>Genome- and Community-Level Interaction Insights into Carbon Utilization and Element Cycling Functions of Hydrothermarchaeota in Hydrothermal Sediment.</title>
        <authorList>
            <person name="Zhou Z."/>
            <person name="Liu Y."/>
            <person name="Xu W."/>
            <person name="Pan J."/>
            <person name="Luo Z.H."/>
            <person name="Li M."/>
        </authorList>
    </citation>
    <scope>NUCLEOTIDE SEQUENCE [LARGE SCALE GENOMIC DNA]</scope>
    <source>
        <strain evidence="2">SpSt-1224</strain>
    </source>
</reference>
<protein>
    <submittedName>
        <fullName evidence="2">PHP domain-containing protein</fullName>
    </submittedName>
</protein>
<dbReference type="Gene3D" id="3.20.20.140">
    <property type="entry name" value="Metal-dependent hydrolases"/>
    <property type="match status" value="1"/>
</dbReference>
<dbReference type="SUPFAM" id="SSF89550">
    <property type="entry name" value="PHP domain-like"/>
    <property type="match status" value="1"/>
</dbReference>
<proteinExistence type="predicted"/>
<comment type="caution">
    <text evidence="2">The sequence shown here is derived from an EMBL/GenBank/DDBJ whole genome shotgun (WGS) entry which is preliminary data.</text>
</comment>
<evidence type="ECO:0000259" key="1">
    <source>
        <dbReference type="SMART" id="SM00481"/>
    </source>
</evidence>
<dbReference type="GO" id="GO:0004534">
    <property type="term" value="F:5'-3' RNA exonuclease activity"/>
    <property type="evidence" value="ECO:0007669"/>
    <property type="project" value="TreeGrafter"/>
</dbReference>
<gene>
    <name evidence="2" type="ORF">ENN98_05435</name>
</gene>
<sequence>MKWIDLHIHSTFSDGTHDPATLIDLAARQGLAALALTDHDTVAGIPDFLNYAAERNLSVLSGIEISAWHGQESLHILGYGIDHNSPNLLKVLGEIQQARHQRNLGILEKLAAMGINISFASIESQENGQVGRPHIARELIRLGVVHDMHTAFVRYLRRGGAAYVESHRIHALDAIRLIAAAGGAPALAHPAVIGGTLEDLSALLTELRRAGLVGMEVYYPAHTRKQHLQLLQLAAEHQLIATGGTDFHADSPGGIPLGGSVHGGRVPFSCYAELVEFLAGRPNSIAPGREQ</sequence>
<dbReference type="Proteomes" id="UP000885986">
    <property type="component" value="Unassembled WGS sequence"/>
</dbReference>
<dbReference type="AlphaFoldDB" id="A0A7C2TGM1"/>
<dbReference type="CDD" id="cd07438">
    <property type="entry name" value="PHP_HisPPase_AMP"/>
    <property type="match status" value="1"/>
</dbReference>